<dbReference type="Gene3D" id="3.40.1190.20">
    <property type="match status" value="1"/>
</dbReference>
<dbReference type="SUPFAM" id="SSF53613">
    <property type="entry name" value="Ribokinase-like"/>
    <property type="match status" value="1"/>
</dbReference>
<name>A0AAW0G1N1_9APHY</name>
<dbReference type="PANTHER" id="PTHR47098:SF2">
    <property type="entry name" value="PROTEIN MAK32"/>
    <property type="match status" value="1"/>
</dbReference>
<dbReference type="EMBL" id="JASBNA010000015">
    <property type="protein sequence ID" value="KAK7686936.1"/>
    <property type="molecule type" value="Genomic_DNA"/>
</dbReference>
<reference evidence="1 2" key="1">
    <citation type="submission" date="2022-09" db="EMBL/GenBank/DDBJ databases">
        <authorList>
            <person name="Palmer J.M."/>
        </authorList>
    </citation>
    <scope>NUCLEOTIDE SEQUENCE [LARGE SCALE GENOMIC DNA]</scope>
    <source>
        <strain evidence="1 2">DSM 7382</strain>
    </source>
</reference>
<evidence type="ECO:0000313" key="2">
    <source>
        <dbReference type="Proteomes" id="UP001385951"/>
    </source>
</evidence>
<dbReference type="InterPro" id="IPR029056">
    <property type="entry name" value="Ribokinase-like"/>
</dbReference>
<sequence length="193" mass="21499">MTIADDEVRILNLSTGATYPQELSHPQDPILASLGMFIVDDNEYPASSGRPNEYDILGGGGTYAVLGGRIVSGISKARLITSVFDIGNDFAPSVKEEIETWKTGVAFRKDENRKTTRGVNVYDENDVRHFYYKTDKKRVEAEDLDSSRPRPKFIFEPSPNACTSENYEELIRVLPKVDVFTPNLNEAAEFAGV</sequence>
<dbReference type="PANTHER" id="PTHR47098">
    <property type="entry name" value="PROTEIN MAK32"/>
    <property type="match status" value="1"/>
</dbReference>
<protein>
    <recommendedName>
        <fullName evidence="3">Carbohydrate kinase PfkB domain-containing protein</fullName>
    </recommendedName>
</protein>
<proteinExistence type="predicted"/>
<accession>A0AAW0G1N1</accession>
<dbReference type="Proteomes" id="UP001385951">
    <property type="component" value="Unassembled WGS sequence"/>
</dbReference>
<comment type="caution">
    <text evidence="1">The sequence shown here is derived from an EMBL/GenBank/DDBJ whole genome shotgun (WGS) entry which is preliminary data.</text>
</comment>
<evidence type="ECO:0000313" key="1">
    <source>
        <dbReference type="EMBL" id="KAK7686936.1"/>
    </source>
</evidence>
<evidence type="ECO:0008006" key="3">
    <source>
        <dbReference type="Google" id="ProtNLM"/>
    </source>
</evidence>
<keyword evidence="2" id="KW-1185">Reference proteome</keyword>
<organism evidence="1 2">
    <name type="scientific">Cerrena zonata</name>
    <dbReference type="NCBI Taxonomy" id="2478898"/>
    <lineage>
        <taxon>Eukaryota</taxon>
        <taxon>Fungi</taxon>
        <taxon>Dikarya</taxon>
        <taxon>Basidiomycota</taxon>
        <taxon>Agaricomycotina</taxon>
        <taxon>Agaricomycetes</taxon>
        <taxon>Polyporales</taxon>
        <taxon>Cerrenaceae</taxon>
        <taxon>Cerrena</taxon>
    </lineage>
</organism>
<dbReference type="AlphaFoldDB" id="A0AAW0G1N1"/>
<gene>
    <name evidence="1" type="ORF">QCA50_010015</name>
</gene>